<keyword evidence="4 5" id="KW-0012">Acyltransferase</keyword>
<reference evidence="7" key="2">
    <citation type="submission" date="2021-04" db="EMBL/GenBank/DDBJ databases">
        <authorList>
            <person name="Gilroy R."/>
        </authorList>
    </citation>
    <scope>NUCLEOTIDE SEQUENCE</scope>
    <source>
        <strain evidence="7">12435</strain>
    </source>
</reference>
<name>A0A9D1Q0X2_9FIRM</name>
<evidence type="ECO:0000256" key="2">
    <source>
        <dbReference type="ARBA" id="ARBA00022679"/>
    </source>
</evidence>
<dbReference type="Pfam" id="PF12464">
    <property type="entry name" value="Mac"/>
    <property type="match status" value="1"/>
</dbReference>
<protein>
    <recommendedName>
        <fullName evidence="5">Acetyltransferase</fullName>
        <ecNumber evidence="5">2.3.1.-</ecNumber>
    </recommendedName>
</protein>
<dbReference type="PANTHER" id="PTHR43017:SF1">
    <property type="entry name" value="ACETYLTRANSFERASE YJL218W-RELATED"/>
    <property type="match status" value="1"/>
</dbReference>
<dbReference type="SUPFAM" id="SSF51161">
    <property type="entry name" value="Trimeric LpxA-like enzymes"/>
    <property type="match status" value="1"/>
</dbReference>
<dbReference type="InterPro" id="IPR018357">
    <property type="entry name" value="Hexapep_transf_CS"/>
</dbReference>
<feature type="domain" description="Maltose/galactoside acetyltransferase" evidence="6">
    <location>
        <begin position="4"/>
        <end position="58"/>
    </location>
</feature>
<accession>A0A9D1Q0X2</accession>
<dbReference type="PROSITE" id="PS00101">
    <property type="entry name" value="HEXAPEP_TRANSFERASES"/>
    <property type="match status" value="1"/>
</dbReference>
<organism evidence="7 8">
    <name type="scientific">Candidatus Protoclostridium stercorigallinarum</name>
    <dbReference type="NCBI Taxonomy" id="2838741"/>
    <lineage>
        <taxon>Bacteria</taxon>
        <taxon>Bacillati</taxon>
        <taxon>Bacillota</taxon>
        <taxon>Clostridia</taxon>
        <taxon>Candidatus Protoclostridium</taxon>
    </lineage>
</organism>
<reference evidence="7" key="1">
    <citation type="journal article" date="2021" name="PeerJ">
        <title>Extensive microbial diversity within the chicken gut microbiome revealed by metagenomics and culture.</title>
        <authorList>
            <person name="Gilroy R."/>
            <person name="Ravi A."/>
            <person name="Getino M."/>
            <person name="Pursley I."/>
            <person name="Horton D.L."/>
            <person name="Alikhan N.F."/>
            <person name="Baker D."/>
            <person name="Gharbi K."/>
            <person name="Hall N."/>
            <person name="Watson M."/>
            <person name="Adriaenssens E.M."/>
            <person name="Foster-Nyarko E."/>
            <person name="Jarju S."/>
            <person name="Secka A."/>
            <person name="Antonio M."/>
            <person name="Oren A."/>
            <person name="Chaudhuri R.R."/>
            <person name="La Ragione R."/>
            <person name="Hildebrand F."/>
            <person name="Pallen M.J."/>
        </authorList>
    </citation>
    <scope>NUCLEOTIDE SEQUENCE</scope>
    <source>
        <strain evidence="7">12435</strain>
    </source>
</reference>
<dbReference type="EMBL" id="DXHS01000055">
    <property type="protein sequence ID" value="HIW02294.1"/>
    <property type="molecule type" value="Genomic_DNA"/>
</dbReference>
<dbReference type="InterPro" id="IPR039369">
    <property type="entry name" value="LacA-like"/>
</dbReference>
<sequence length="193" mass="21500">MTEWEKMLAGLPQNDRAPELEARRLVAKRLFRAYNKTTEEDIEAREEIKRQLFRRVGKNVFIEPDFICEMGNNITIGDDVFINFGCIVFDMGEVTIGDNVMFGPRVGIYTTNHAFDPEERVANVVVSKPVHIGDRVWIAADVKILQGVSIGEGSIIGAGSVVTHDIPAGVIAAGVPCKVIRKITARDKWMKDD</sequence>
<dbReference type="GO" id="GO:0008870">
    <property type="term" value="F:galactoside O-acetyltransferase activity"/>
    <property type="evidence" value="ECO:0007669"/>
    <property type="project" value="TreeGrafter"/>
</dbReference>
<dbReference type="InterPro" id="IPR011004">
    <property type="entry name" value="Trimer_LpxA-like_sf"/>
</dbReference>
<dbReference type="Pfam" id="PF00132">
    <property type="entry name" value="Hexapep"/>
    <property type="match status" value="1"/>
</dbReference>
<dbReference type="PANTHER" id="PTHR43017">
    <property type="entry name" value="GALACTOSIDE O-ACETYLTRANSFERASE"/>
    <property type="match status" value="1"/>
</dbReference>
<evidence type="ECO:0000256" key="3">
    <source>
        <dbReference type="ARBA" id="ARBA00022737"/>
    </source>
</evidence>
<comment type="similarity">
    <text evidence="1 5">Belongs to the transferase hexapeptide repeat family.</text>
</comment>
<proteinExistence type="inferred from homology"/>
<dbReference type="EC" id="2.3.1.-" evidence="5"/>
<dbReference type="FunFam" id="2.160.10.10:FF:000025">
    <property type="entry name" value="Hexapeptide-repeat containing-acetyltransferase"/>
    <property type="match status" value="1"/>
</dbReference>
<dbReference type="Proteomes" id="UP000823990">
    <property type="component" value="Unassembled WGS sequence"/>
</dbReference>
<comment type="caution">
    <text evidence="7">The sequence shown here is derived from an EMBL/GenBank/DDBJ whole genome shotgun (WGS) entry which is preliminary data.</text>
</comment>
<dbReference type="InterPro" id="IPR024688">
    <property type="entry name" value="Mac_dom"/>
</dbReference>
<evidence type="ECO:0000256" key="1">
    <source>
        <dbReference type="ARBA" id="ARBA00007274"/>
    </source>
</evidence>
<evidence type="ECO:0000256" key="4">
    <source>
        <dbReference type="ARBA" id="ARBA00023315"/>
    </source>
</evidence>
<evidence type="ECO:0000313" key="8">
    <source>
        <dbReference type="Proteomes" id="UP000823990"/>
    </source>
</evidence>
<gene>
    <name evidence="7" type="ORF">H9892_03055</name>
</gene>
<keyword evidence="2 5" id="KW-0808">Transferase</keyword>
<dbReference type="InterPro" id="IPR001451">
    <property type="entry name" value="Hexapep"/>
</dbReference>
<dbReference type="AlphaFoldDB" id="A0A9D1Q0X2"/>
<dbReference type="CDD" id="cd03357">
    <property type="entry name" value="LbH_MAT_GAT"/>
    <property type="match status" value="1"/>
</dbReference>
<evidence type="ECO:0000256" key="5">
    <source>
        <dbReference type="RuleBase" id="RU367021"/>
    </source>
</evidence>
<dbReference type="Gene3D" id="2.160.10.10">
    <property type="entry name" value="Hexapeptide repeat proteins"/>
    <property type="match status" value="1"/>
</dbReference>
<evidence type="ECO:0000259" key="6">
    <source>
        <dbReference type="SMART" id="SM01266"/>
    </source>
</evidence>
<evidence type="ECO:0000313" key="7">
    <source>
        <dbReference type="EMBL" id="HIW02294.1"/>
    </source>
</evidence>
<keyword evidence="3" id="KW-0677">Repeat</keyword>
<dbReference type="SMART" id="SM01266">
    <property type="entry name" value="Mac"/>
    <property type="match status" value="1"/>
</dbReference>